<dbReference type="InterPro" id="IPR026646">
    <property type="entry name" value="GPRIN2-like/GPRIN3"/>
</dbReference>
<proteinExistence type="predicted"/>
<evidence type="ECO:0000256" key="2">
    <source>
        <dbReference type="SAM" id="MobiDB-lite"/>
    </source>
</evidence>
<feature type="region of interest" description="Disordered" evidence="2">
    <location>
        <begin position="253"/>
        <end position="364"/>
    </location>
</feature>
<name>A0A444UUW4_ACIRT</name>
<dbReference type="Proteomes" id="UP000289886">
    <property type="component" value="Unassembled WGS sequence"/>
</dbReference>
<dbReference type="EMBL" id="SCEB01007304">
    <property type="protein sequence ID" value="RXM91970.1"/>
    <property type="molecule type" value="Genomic_DNA"/>
</dbReference>
<reference evidence="4 5" key="1">
    <citation type="submission" date="2019-01" db="EMBL/GenBank/DDBJ databases">
        <title>Draft Genome and Complete Hox-Cluster Characterization of the Sterlet Sturgeon (Acipenser ruthenus).</title>
        <authorList>
            <person name="Wei Q."/>
        </authorList>
    </citation>
    <scope>NUCLEOTIDE SEQUENCE [LARGE SCALE GENOMIC DNA]</scope>
    <source>
        <strain evidence="4">WHYD16114868_AA</strain>
        <tissue evidence="4">Blood</tissue>
    </source>
</reference>
<accession>A0A444UUW4</accession>
<feature type="domain" description="G protein-regulated inducer of neurite outgrowth C-terminal" evidence="3">
    <location>
        <begin position="524"/>
        <end position="649"/>
    </location>
</feature>
<comment type="caution">
    <text evidence="4">The sequence shown here is derived from an EMBL/GenBank/DDBJ whole genome shotgun (WGS) entry which is preliminary data.</text>
</comment>
<feature type="compositionally biased region" description="Polar residues" evidence="2">
    <location>
        <begin position="1"/>
        <end position="15"/>
    </location>
</feature>
<dbReference type="PANTHER" id="PTHR15718">
    <property type="entry name" value="G PROTEIN-REGULATED INDUCER OF NEURITE OUTGROWTH C-TERMINAL DOMAIN-CONTAINING PROTEIN"/>
    <property type="match status" value="1"/>
</dbReference>
<evidence type="ECO:0000313" key="5">
    <source>
        <dbReference type="Proteomes" id="UP000289886"/>
    </source>
</evidence>
<comment type="function">
    <text evidence="1">May be involved in neurite outgrowth.</text>
</comment>
<protein>
    <submittedName>
        <fullName evidence="4">G protein-regulated inducer of neurite outgrowth 1</fullName>
    </submittedName>
</protein>
<dbReference type="InterPro" id="IPR032745">
    <property type="entry name" value="GRIN_C"/>
</dbReference>
<dbReference type="Pfam" id="PF15235">
    <property type="entry name" value="GRIN_C"/>
    <property type="match status" value="1"/>
</dbReference>
<evidence type="ECO:0000313" key="4">
    <source>
        <dbReference type="EMBL" id="RXM91970.1"/>
    </source>
</evidence>
<sequence>MGSVKDSSVSSQIQISPGPVMEDSIAAEPGSNPPSHGQQECACCEATSSCGPPQSDVCSTSCYQDAKSCCQPETTVKRPICPGETSNVSKEHCEYLPPGGPSAALCVNAEPEPLLKDISVKVVTVTDVFNIESDCSVASGNQGAVMGTLNRFSDVDTNQDCDRVTADNQTEKQGMGVSATLCQDLNLKVSDHEPRESIKEEVIQETSLSQPCKVEKPSLDTSGDLVQLKGSSNDLPDDSKVIMNTGAIKSKDLSLKEATNQSDFRAEKPNRDSSLHEDKQKSSMESTADPGLQETSKGDTQVKEIKEVPSPNKKVYQFHQEKLVKHPQPTGDRETQEPSTVVSGPASNAYTETRDQSKKQSGELTITSHATLEVCGTIQETTKPLQVETHDQKNTLCNGGQKELRQSERKQREESHGLGEARTKLMLHVEAAKDSSGEAVGPCLSQNIPGVHAEIQVSLGVPCRSAATSPMTPPEGSDSFFFPVGKAGLGKTKPAKKDAELQVGMQVESRSVATAPMTPGRKSPQASYPEIHIKGVTEDDQPEPVREVRWDEKGMTWEVYGASMEVEVLGMAIQKHLEKQIEEHGKQPPPQSLPSAQPPPTNPELNRASSVKGALKKAAGVEKKRRQRNPFRAVLQNLRRPQCCSRANTIE</sequence>
<dbReference type="PANTHER" id="PTHR15718:SF7">
    <property type="entry name" value="G PROTEIN-REGULATED INDUCER OF NEURITE OUTGROWTH 1"/>
    <property type="match status" value="1"/>
</dbReference>
<feature type="compositionally biased region" description="Polar residues" evidence="2">
    <location>
        <begin position="337"/>
        <end position="351"/>
    </location>
</feature>
<dbReference type="GO" id="GO:0005886">
    <property type="term" value="C:plasma membrane"/>
    <property type="evidence" value="ECO:0007669"/>
    <property type="project" value="TreeGrafter"/>
</dbReference>
<organism evidence="4 5">
    <name type="scientific">Acipenser ruthenus</name>
    <name type="common">Sterlet sturgeon</name>
    <dbReference type="NCBI Taxonomy" id="7906"/>
    <lineage>
        <taxon>Eukaryota</taxon>
        <taxon>Metazoa</taxon>
        <taxon>Chordata</taxon>
        <taxon>Craniata</taxon>
        <taxon>Vertebrata</taxon>
        <taxon>Euteleostomi</taxon>
        <taxon>Actinopterygii</taxon>
        <taxon>Chondrostei</taxon>
        <taxon>Acipenseriformes</taxon>
        <taxon>Acipenseridae</taxon>
        <taxon>Acipenser</taxon>
    </lineage>
</organism>
<feature type="compositionally biased region" description="Basic and acidic residues" evidence="2">
    <location>
        <begin position="264"/>
        <end position="282"/>
    </location>
</feature>
<feature type="compositionally biased region" description="Basic and acidic residues" evidence="2">
    <location>
        <begin position="296"/>
        <end position="307"/>
    </location>
</feature>
<keyword evidence="5" id="KW-1185">Reference proteome</keyword>
<dbReference type="OrthoDB" id="9937185at2759"/>
<feature type="compositionally biased region" description="Basic and acidic residues" evidence="2">
    <location>
        <begin position="352"/>
        <end position="361"/>
    </location>
</feature>
<feature type="region of interest" description="Disordered" evidence="2">
    <location>
        <begin position="206"/>
        <end position="240"/>
    </location>
</feature>
<dbReference type="GO" id="GO:0031175">
    <property type="term" value="P:neuron projection development"/>
    <property type="evidence" value="ECO:0007669"/>
    <property type="project" value="TreeGrafter"/>
</dbReference>
<evidence type="ECO:0000259" key="3">
    <source>
        <dbReference type="Pfam" id="PF15235"/>
    </source>
</evidence>
<feature type="compositionally biased region" description="Pro residues" evidence="2">
    <location>
        <begin position="587"/>
        <end position="602"/>
    </location>
</feature>
<gene>
    <name evidence="4" type="ORF">EOD39_20625</name>
</gene>
<feature type="region of interest" description="Disordered" evidence="2">
    <location>
        <begin position="1"/>
        <end position="40"/>
    </location>
</feature>
<feature type="region of interest" description="Disordered" evidence="2">
    <location>
        <begin position="581"/>
        <end position="638"/>
    </location>
</feature>
<dbReference type="AlphaFoldDB" id="A0A444UUW4"/>
<evidence type="ECO:0000256" key="1">
    <source>
        <dbReference type="ARBA" id="ARBA00002358"/>
    </source>
</evidence>
<feature type="region of interest" description="Disordered" evidence="2">
    <location>
        <begin position="386"/>
        <end position="419"/>
    </location>
</feature>
<feature type="compositionally biased region" description="Basic and acidic residues" evidence="2">
    <location>
        <begin position="402"/>
        <end position="419"/>
    </location>
</feature>